<dbReference type="Proteomes" id="UP000289758">
    <property type="component" value="Unassembled WGS sequence"/>
</dbReference>
<gene>
    <name evidence="2" type="ORF">CRV07_02895</name>
</gene>
<evidence type="ECO:0000313" key="2">
    <source>
        <dbReference type="EMBL" id="RXK07428.1"/>
    </source>
</evidence>
<name>A0A4Q1AZ46_9BACT</name>
<accession>A0A4Q1AZ46</accession>
<keyword evidence="3" id="KW-1185">Reference proteome</keyword>
<organism evidence="2 3">
    <name type="scientific">Halarcobacter ebronensis</name>
    <dbReference type="NCBI Taxonomy" id="1462615"/>
    <lineage>
        <taxon>Bacteria</taxon>
        <taxon>Pseudomonadati</taxon>
        <taxon>Campylobacterota</taxon>
        <taxon>Epsilonproteobacteria</taxon>
        <taxon>Campylobacterales</taxon>
        <taxon>Arcobacteraceae</taxon>
        <taxon>Halarcobacter</taxon>
    </lineage>
</organism>
<protein>
    <submittedName>
        <fullName evidence="2">Uncharacterized protein</fullName>
    </submittedName>
</protein>
<sequence length="339" mass="40198">MSNKKYIYNSLIISSFIVAFVLGFNFVVDPYGVFNNKPIKGFNDVKNHTISEKMTKFYQAKNSDFDILLIGTSRMEHINPKYIEKYINGKAYNLGLQGSGISTQYTNIKYFIKNKNIHFIVLGLDFFSFSPENIDNYKKLEKTRYTDYYLKDYMDSLFSIQTLRRSFKTILESSEGMIQQVNSRGWDTEYYNMKKYTEKGEPWLEKRVNNPIKLSVANYNSERFRNPKFLKEGLEILDKIVKLCKENNIKLYMFTSPLYKNVYDVIEENGCKDSYDYWKKSLRKYKNIYDFSYKNSITLNYRNYVDPSHYQSHVGDLILKRIFRPESSDLPEDFGVLLD</sequence>
<comment type="caution">
    <text evidence="2">The sequence shown here is derived from an EMBL/GenBank/DDBJ whole genome shotgun (WGS) entry which is preliminary data.</text>
</comment>
<evidence type="ECO:0000313" key="3">
    <source>
        <dbReference type="Proteomes" id="UP000289758"/>
    </source>
</evidence>
<dbReference type="AlphaFoldDB" id="A0A4Q1AZ46"/>
<feature type="transmembrane region" description="Helical" evidence="1">
    <location>
        <begin position="6"/>
        <end position="28"/>
    </location>
</feature>
<reference evidence="2 3" key="1">
    <citation type="submission" date="2017-10" db="EMBL/GenBank/DDBJ databases">
        <title>Genomics of the genus Arcobacter.</title>
        <authorList>
            <person name="Perez-Cataluna A."/>
            <person name="Figueras M.J."/>
        </authorList>
    </citation>
    <scope>NUCLEOTIDE SEQUENCE [LARGE SCALE GENOMIC DNA]</scope>
    <source>
        <strain evidence="2 3">CECT 8441</strain>
    </source>
</reference>
<keyword evidence="1" id="KW-0472">Membrane</keyword>
<dbReference type="EMBL" id="PDKK01000002">
    <property type="protein sequence ID" value="RXK07428.1"/>
    <property type="molecule type" value="Genomic_DNA"/>
</dbReference>
<keyword evidence="1" id="KW-1133">Transmembrane helix</keyword>
<dbReference type="RefSeq" id="WP_129086321.1">
    <property type="nucleotide sequence ID" value="NZ_CP053836.1"/>
</dbReference>
<evidence type="ECO:0000256" key="1">
    <source>
        <dbReference type="SAM" id="Phobius"/>
    </source>
</evidence>
<proteinExistence type="predicted"/>
<keyword evidence="1" id="KW-0812">Transmembrane</keyword>
<dbReference type="OrthoDB" id="5344481at2"/>